<dbReference type="Pfam" id="PF05526">
    <property type="entry name" value="R_equi_Vir"/>
    <property type="match status" value="1"/>
</dbReference>
<keyword evidence="2" id="KW-1185">Reference proteome</keyword>
<evidence type="ECO:0000313" key="1">
    <source>
        <dbReference type="EMBL" id="MBM9506851.1"/>
    </source>
</evidence>
<evidence type="ECO:0000313" key="2">
    <source>
        <dbReference type="Proteomes" id="UP000749040"/>
    </source>
</evidence>
<gene>
    <name evidence="1" type="ORF">ITX44_20335</name>
</gene>
<dbReference type="Gene3D" id="2.40.128.480">
    <property type="entry name" value="Rhodococcus equi virulence-associated protein"/>
    <property type="match status" value="1"/>
</dbReference>
<dbReference type="Proteomes" id="UP000749040">
    <property type="component" value="Unassembled WGS sequence"/>
</dbReference>
<dbReference type="InterPro" id="IPR008810">
    <property type="entry name" value="R_equi_Vir"/>
</dbReference>
<comment type="caution">
    <text evidence="1">The sequence shown here is derived from an EMBL/GenBank/DDBJ whole genome shotgun (WGS) entry which is preliminary data.</text>
</comment>
<name>A0ABS2TV66_9ACTN</name>
<dbReference type="InterPro" id="IPR038625">
    <property type="entry name" value="R_equi_Vir_sf"/>
</dbReference>
<accession>A0ABS2TV66</accession>
<organism evidence="1 2">
    <name type="scientific">Actinacidiphila acididurans</name>
    <dbReference type="NCBI Taxonomy" id="2784346"/>
    <lineage>
        <taxon>Bacteria</taxon>
        <taxon>Bacillati</taxon>
        <taxon>Actinomycetota</taxon>
        <taxon>Actinomycetes</taxon>
        <taxon>Kitasatosporales</taxon>
        <taxon>Streptomycetaceae</taxon>
        <taxon>Actinacidiphila</taxon>
    </lineage>
</organism>
<protein>
    <submittedName>
        <fullName evidence="1">VapA/VapB family virulence-associated protein</fullName>
    </submittedName>
</protein>
<sequence>MTEQLAVSKETIARDFAKRMHGTLEQDKVDAAVGALLSPAVSYPAECIVISAIFYTHWKIVVTDGETFNGNAGGVGTPGGGGMWGSVNTNDINKLYSQTKSFEYYATSAYVNVNFFDGSANFLGSFNAGGLSTLNGAGGGSGSWS</sequence>
<dbReference type="EMBL" id="JADKYB010000010">
    <property type="protein sequence ID" value="MBM9506851.1"/>
    <property type="molecule type" value="Genomic_DNA"/>
</dbReference>
<proteinExistence type="predicted"/>
<reference evidence="1 2" key="1">
    <citation type="submission" date="2021-01" db="EMBL/GenBank/DDBJ databases">
        <title>Streptomyces acididurans sp. nov., isolated from a peat swamp forest soil.</title>
        <authorList>
            <person name="Chantavorakit T."/>
            <person name="Duangmal K."/>
        </authorList>
    </citation>
    <scope>NUCLEOTIDE SEQUENCE [LARGE SCALE GENOMIC DNA]</scope>
    <source>
        <strain evidence="1 2">KK5PA1</strain>
    </source>
</reference>
<dbReference type="RefSeq" id="WP_205358711.1">
    <property type="nucleotide sequence ID" value="NZ_JADKYB010000010.1"/>
</dbReference>